<dbReference type="Pfam" id="PF13439">
    <property type="entry name" value="Glyco_transf_4"/>
    <property type="match status" value="1"/>
</dbReference>
<keyword evidence="1" id="KW-0328">Glycosyltransferase</keyword>
<protein>
    <submittedName>
        <fullName evidence="5">Glycosyltransferase WbuB</fullName>
    </submittedName>
</protein>
<feature type="region of interest" description="Disordered" evidence="3">
    <location>
        <begin position="44"/>
        <end position="67"/>
    </location>
</feature>
<proteinExistence type="predicted"/>
<dbReference type="EMBL" id="MUZR01000002">
    <property type="protein sequence ID" value="OOC11439.1"/>
    <property type="molecule type" value="Genomic_DNA"/>
</dbReference>
<gene>
    <name evidence="5" type="ORF">B1A74_00240</name>
</gene>
<dbReference type="PANTHER" id="PTHR12526">
    <property type="entry name" value="GLYCOSYLTRANSFERASE"/>
    <property type="match status" value="1"/>
</dbReference>
<evidence type="ECO:0000256" key="3">
    <source>
        <dbReference type="SAM" id="MobiDB-lite"/>
    </source>
</evidence>
<evidence type="ECO:0000313" key="6">
    <source>
        <dbReference type="Proteomes" id="UP000189177"/>
    </source>
</evidence>
<accession>A0A1V3A2B9</accession>
<dbReference type="Gene3D" id="3.40.50.2000">
    <property type="entry name" value="Glycogen Phosphorylase B"/>
    <property type="match status" value="2"/>
</dbReference>
<dbReference type="InterPro" id="IPR028098">
    <property type="entry name" value="Glyco_trans_4-like_N"/>
</dbReference>
<evidence type="ECO:0000256" key="2">
    <source>
        <dbReference type="ARBA" id="ARBA00022679"/>
    </source>
</evidence>
<sequence length="405" mass="44826">MKILYHHRTRGEDAQGVHIRALCDAFRELGHEVHMVAPLQRRLPEHTDDDDIPPAPAAKSSDDGDARPTLGGVPIPFWVYELLSLAYNGPAMVLLLVAVLRHRPDFIYERYSLFSFAGRLVAWLTRRPLVLEVNAPLSLELQTHGDLVFRRLAQWLEDWLCRRANRTIVVTRAMADIFAARGVPRERLLVMPNGVDGAHFHPGVEGSTVRAHYGLQRARVVGFVGWIRPWHGVDGLIHAVAGLRARHPDLHLLIVGDGPAVPALRQQVEQAGLEACVHFTGPVERAAIPAHIAALDIAVQPDVTDYASPIKLFEYLALGRAVVAPDKPNIREVVQHENGALLFPPRDWDALAEQLHRLLADDAWRKQLGDQAAALVESQGCTWQANARHVIESVRQAAPSVGVAT</sequence>
<name>A0A1V3A2B9_9GAMM</name>
<organism evidence="5 6">
    <name type="scientific">Thioalkalivibrio halophilus</name>
    <dbReference type="NCBI Taxonomy" id="252474"/>
    <lineage>
        <taxon>Bacteria</taxon>
        <taxon>Pseudomonadati</taxon>
        <taxon>Pseudomonadota</taxon>
        <taxon>Gammaproteobacteria</taxon>
        <taxon>Chromatiales</taxon>
        <taxon>Ectothiorhodospiraceae</taxon>
        <taxon>Thioalkalivibrio</taxon>
    </lineage>
</organism>
<evidence type="ECO:0000259" key="4">
    <source>
        <dbReference type="Pfam" id="PF13439"/>
    </source>
</evidence>
<dbReference type="GO" id="GO:0016757">
    <property type="term" value="F:glycosyltransferase activity"/>
    <property type="evidence" value="ECO:0007669"/>
    <property type="project" value="UniProtKB-KW"/>
</dbReference>
<dbReference type="STRING" id="252474.B1A74_00240"/>
<evidence type="ECO:0000256" key="1">
    <source>
        <dbReference type="ARBA" id="ARBA00022676"/>
    </source>
</evidence>
<dbReference type="OrthoDB" id="9764577at2"/>
<keyword evidence="2 5" id="KW-0808">Transferase</keyword>
<dbReference type="PANTHER" id="PTHR12526:SF510">
    <property type="entry name" value="D-INOSITOL 3-PHOSPHATE GLYCOSYLTRANSFERASE"/>
    <property type="match status" value="1"/>
</dbReference>
<reference evidence="5 6" key="1">
    <citation type="submission" date="2017-02" db="EMBL/GenBank/DDBJ databases">
        <title>Genomic diversity within the haloalkaliphilic genus Thioalkalivibrio.</title>
        <authorList>
            <person name="Ahn A.-C."/>
            <person name="Meier-Kolthoff J."/>
            <person name="Overmars L."/>
            <person name="Richter M."/>
            <person name="Woyke T."/>
            <person name="Sorokin D.Y."/>
            <person name="Muyzer G."/>
        </authorList>
    </citation>
    <scope>NUCLEOTIDE SEQUENCE [LARGE SCALE GENOMIC DNA]</scope>
    <source>
        <strain evidence="5 6">HL17</strain>
    </source>
</reference>
<comment type="caution">
    <text evidence="5">The sequence shown here is derived from an EMBL/GenBank/DDBJ whole genome shotgun (WGS) entry which is preliminary data.</text>
</comment>
<dbReference type="Proteomes" id="UP000189177">
    <property type="component" value="Unassembled WGS sequence"/>
</dbReference>
<dbReference type="RefSeq" id="WP_077243423.1">
    <property type="nucleotide sequence ID" value="NZ_MUZR01000002.1"/>
</dbReference>
<dbReference type="CDD" id="cd03794">
    <property type="entry name" value="GT4_WbuB-like"/>
    <property type="match status" value="1"/>
</dbReference>
<dbReference type="Pfam" id="PF13692">
    <property type="entry name" value="Glyco_trans_1_4"/>
    <property type="match status" value="1"/>
</dbReference>
<dbReference type="SUPFAM" id="SSF53756">
    <property type="entry name" value="UDP-Glycosyltransferase/glycogen phosphorylase"/>
    <property type="match status" value="1"/>
</dbReference>
<dbReference type="AlphaFoldDB" id="A0A1V3A2B9"/>
<keyword evidence="6" id="KW-1185">Reference proteome</keyword>
<evidence type="ECO:0000313" key="5">
    <source>
        <dbReference type="EMBL" id="OOC11439.1"/>
    </source>
</evidence>
<feature type="domain" description="Glycosyltransferase subfamily 4-like N-terminal" evidence="4">
    <location>
        <begin position="16"/>
        <end position="196"/>
    </location>
</feature>